<feature type="region of interest" description="Disordered" evidence="1">
    <location>
        <begin position="180"/>
        <end position="214"/>
    </location>
</feature>
<dbReference type="GO" id="GO:0030125">
    <property type="term" value="C:clathrin vesicle coat"/>
    <property type="evidence" value="ECO:0007669"/>
    <property type="project" value="TreeGrafter"/>
</dbReference>
<dbReference type="GO" id="GO:0006897">
    <property type="term" value="P:endocytosis"/>
    <property type="evidence" value="ECO:0007669"/>
    <property type="project" value="TreeGrafter"/>
</dbReference>
<dbReference type="InterPro" id="IPR008942">
    <property type="entry name" value="ENTH_VHS"/>
</dbReference>
<dbReference type="OrthoDB" id="4033880at2759"/>
<name>A0A8K1CJR9_PYTOL</name>
<evidence type="ECO:0000313" key="3">
    <source>
        <dbReference type="EMBL" id="TMW64747.1"/>
    </source>
</evidence>
<accession>A0A8K1CJR9</accession>
<dbReference type="GO" id="GO:0030276">
    <property type="term" value="F:clathrin binding"/>
    <property type="evidence" value="ECO:0007669"/>
    <property type="project" value="TreeGrafter"/>
</dbReference>
<proteinExistence type="predicted"/>
<dbReference type="GO" id="GO:0005768">
    <property type="term" value="C:endosome"/>
    <property type="evidence" value="ECO:0007669"/>
    <property type="project" value="TreeGrafter"/>
</dbReference>
<dbReference type="Gene3D" id="1.25.40.90">
    <property type="match status" value="1"/>
</dbReference>
<feature type="domain" description="ENTH" evidence="2">
    <location>
        <begin position="29"/>
        <end position="172"/>
    </location>
</feature>
<dbReference type="InterPro" id="IPR013809">
    <property type="entry name" value="ENTH"/>
</dbReference>
<evidence type="ECO:0000313" key="4">
    <source>
        <dbReference type="Proteomes" id="UP000794436"/>
    </source>
</evidence>
<feature type="compositionally biased region" description="Basic and acidic residues" evidence="1">
    <location>
        <begin position="270"/>
        <end position="295"/>
    </location>
</feature>
<dbReference type="GO" id="GO:0005543">
    <property type="term" value="F:phospholipid binding"/>
    <property type="evidence" value="ECO:0007669"/>
    <property type="project" value="TreeGrafter"/>
</dbReference>
<sequence>MDRLRAAIDEFVDKVKEAIQGEPKSPVEILLDQHLSLEEELISFSPKNCTAVAIPTMSMHDFAARTRNIVDYPFIMERIWEILIDYQHDPTLMRKALNLLHHLLVNGSIQVMKDCQDSPRISFLQNLVDDYNRFEFEQYQFSQHLDVGAGVRKTAAEIVNYLVNERELFYARREAEKLQQSLSERGLRPPLSPKHGQSGHSTTSSFRSEERRPPQYADSFYRSSAWDDIGSHIITHPDEMFEEPETRGTRPHPRSQPSREDMRTQSLPKKTPEQRRRSERREGQREGSEAAKRAMTDSVDLLGLDLITLDDTPQQSYQSACRTQSDRLPQKFTATI</sequence>
<evidence type="ECO:0000259" key="2">
    <source>
        <dbReference type="PROSITE" id="PS50942"/>
    </source>
</evidence>
<protein>
    <recommendedName>
        <fullName evidence="2">ENTH domain-containing protein</fullName>
    </recommendedName>
</protein>
<reference evidence="3" key="1">
    <citation type="submission" date="2019-03" db="EMBL/GenBank/DDBJ databases">
        <title>Long read genome sequence of the mycoparasitic Pythium oligandrum ATCC 38472 isolated from sugarbeet rhizosphere.</title>
        <authorList>
            <person name="Gaulin E."/>
        </authorList>
    </citation>
    <scope>NUCLEOTIDE SEQUENCE</scope>
    <source>
        <strain evidence="3">ATCC 38472_TT</strain>
    </source>
</reference>
<dbReference type="GO" id="GO:0005886">
    <property type="term" value="C:plasma membrane"/>
    <property type="evidence" value="ECO:0007669"/>
    <property type="project" value="TreeGrafter"/>
</dbReference>
<dbReference type="Proteomes" id="UP000794436">
    <property type="component" value="Unassembled WGS sequence"/>
</dbReference>
<keyword evidence="4" id="KW-1185">Reference proteome</keyword>
<gene>
    <name evidence="3" type="ORF">Poli38472_011627</name>
</gene>
<feature type="region of interest" description="Disordered" evidence="1">
    <location>
        <begin position="236"/>
        <end position="297"/>
    </location>
</feature>
<organism evidence="3 4">
    <name type="scientific">Pythium oligandrum</name>
    <name type="common">Mycoparasitic fungus</name>
    <dbReference type="NCBI Taxonomy" id="41045"/>
    <lineage>
        <taxon>Eukaryota</taxon>
        <taxon>Sar</taxon>
        <taxon>Stramenopiles</taxon>
        <taxon>Oomycota</taxon>
        <taxon>Peronosporomycetes</taxon>
        <taxon>Pythiales</taxon>
        <taxon>Pythiaceae</taxon>
        <taxon>Pythium</taxon>
    </lineage>
</organism>
<dbReference type="PANTHER" id="PTHR12276:SF115">
    <property type="entry name" value="FI19443P1"/>
    <property type="match status" value="1"/>
</dbReference>
<comment type="caution">
    <text evidence="3">The sequence shown here is derived from an EMBL/GenBank/DDBJ whole genome shotgun (WGS) entry which is preliminary data.</text>
</comment>
<dbReference type="SUPFAM" id="SSF48464">
    <property type="entry name" value="ENTH/VHS domain"/>
    <property type="match status" value="1"/>
</dbReference>
<feature type="region of interest" description="Disordered" evidence="1">
    <location>
        <begin position="317"/>
        <end position="336"/>
    </location>
</feature>
<dbReference type="Pfam" id="PF01417">
    <property type="entry name" value="ENTH"/>
    <property type="match status" value="1"/>
</dbReference>
<feature type="compositionally biased region" description="Basic and acidic residues" evidence="1">
    <location>
        <begin position="236"/>
        <end position="248"/>
    </location>
</feature>
<dbReference type="EMBL" id="SPLM01000039">
    <property type="protein sequence ID" value="TMW64747.1"/>
    <property type="molecule type" value="Genomic_DNA"/>
</dbReference>
<evidence type="ECO:0000256" key="1">
    <source>
        <dbReference type="SAM" id="MobiDB-lite"/>
    </source>
</evidence>
<dbReference type="PROSITE" id="PS50942">
    <property type="entry name" value="ENTH"/>
    <property type="match status" value="1"/>
</dbReference>
<dbReference type="AlphaFoldDB" id="A0A8K1CJR9"/>
<dbReference type="PANTHER" id="PTHR12276">
    <property type="entry name" value="EPSIN/ENT-RELATED"/>
    <property type="match status" value="1"/>
</dbReference>